<proteinExistence type="predicted"/>
<organism evidence="1">
    <name type="scientific">marine sediment metagenome</name>
    <dbReference type="NCBI Taxonomy" id="412755"/>
    <lineage>
        <taxon>unclassified sequences</taxon>
        <taxon>metagenomes</taxon>
        <taxon>ecological metagenomes</taxon>
    </lineage>
</organism>
<dbReference type="AlphaFoldDB" id="X1RBU8"/>
<feature type="non-terminal residue" evidence="1">
    <location>
        <position position="1"/>
    </location>
</feature>
<evidence type="ECO:0000313" key="1">
    <source>
        <dbReference type="EMBL" id="GAI64466.1"/>
    </source>
</evidence>
<sequence>IESIMIALVAEAMENIKIDIAAQTMGSLDINIAEAITLNIDIAAQTIDDLKINIDAQSVGIFSQADWAAKEGTGWDDSVYDTNIARGQDISGVDTVPTGKTLLITGFTFGIWAEDEADSDKNQIGEAVLQDTVTGKILVDMGGNGGGCAVVSKPMTIPSGHSFNYSICPLSPIRTNSSIFNTSYAVITFLGSAIIPPF</sequence>
<reference evidence="1" key="1">
    <citation type="journal article" date="2014" name="Front. Microbiol.">
        <title>High frequency of phylogenetically diverse reductive dehalogenase-homologous genes in deep subseafloor sedimentary metagenomes.</title>
        <authorList>
            <person name="Kawai M."/>
            <person name="Futagami T."/>
            <person name="Toyoda A."/>
            <person name="Takaki Y."/>
            <person name="Nishi S."/>
            <person name="Hori S."/>
            <person name="Arai W."/>
            <person name="Tsubouchi T."/>
            <person name="Morono Y."/>
            <person name="Uchiyama I."/>
            <person name="Ito T."/>
            <person name="Fujiyama A."/>
            <person name="Inagaki F."/>
            <person name="Takami H."/>
        </authorList>
    </citation>
    <scope>NUCLEOTIDE SEQUENCE</scope>
    <source>
        <strain evidence="1">Expedition CK06-06</strain>
    </source>
</reference>
<gene>
    <name evidence="1" type="ORF">S12H4_08311</name>
</gene>
<comment type="caution">
    <text evidence="1">The sequence shown here is derived from an EMBL/GenBank/DDBJ whole genome shotgun (WGS) entry which is preliminary data.</text>
</comment>
<accession>X1RBU8</accession>
<dbReference type="EMBL" id="BARW01003196">
    <property type="protein sequence ID" value="GAI64466.1"/>
    <property type="molecule type" value="Genomic_DNA"/>
</dbReference>
<protein>
    <submittedName>
        <fullName evidence="1">Uncharacterized protein</fullName>
    </submittedName>
</protein>
<name>X1RBU8_9ZZZZ</name>